<dbReference type="AlphaFoldDB" id="A0A417YPZ0"/>
<keyword evidence="1" id="KW-1133">Transmembrane helix</keyword>
<gene>
    <name evidence="2" type="ORF">D1B31_19155</name>
</gene>
<comment type="caution">
    <text evidence="2">The sequence shown here is derived from an EMBL/GenBank/DDBJ whole genome shotgun (WGS) entry which is preliminary data.</text>
</comment>
<sequence length="190" mass="21718">MILKGMVLLLILAGALGCLVIIRTDWKRYGFLYLASAVSANVLCYAFVSSGFYSYPNNVLHGDALIPYGLVSTVFPFLVLSGVRYSPEKWIWKIPFYWAVVHLGVLGEVILRQTSFFVFGPEWDLWDSYTLWWLFYLLFELLGGKIVPDNVRRPINASSFRYGKWAWIVLHIIVISTIFLAGIYVGKTVF</sequence>
<reference evidence="2 3" key="1">
    <citation type="journal article" date="2017" name="Int. J. Syst. Evol. Microbiol.">
        <title>Bacillus notoginsengisoli sp. nov., a novel bacterium isolated from the rhizosphere of Panax notoginseng.</title>
        <authorList>
            <person name="Zhang M.Y."/>
            <person name="Cheng J."/>
            <person name="Cai Y."/>
            <person name="Zhang T.Y."/>
            <person name="Wu Y.Y."/>
            <person name="Manikprabhu D."/>
            <person name="Li W.J."/>
            <person name="Zhang Y.X."/>
        </authorList>
    </citation>
    <scope>NUCLEOTIDE SEQUENCE [LARGE SCALE GENOMIC DNA]</scope>
    <source>
        <strain evidence="2 3">JCM 30743</strain>
    </source>
</reference>
<dbReference type="Proteomes" id="UP000284416">
    <property type="component" value="Unassembled WGS sequence"/>
</dbReference>
<feature type="transmembrane region" description="Helical" evidence="1">
    <location>
        <begin position="65"/>
        <end position="83"/>
    </location>
</feature>
<feature type="transmembrane region" description="Helical" evidence="1">
    <location>
        <begin position="31"/>
        <end position="53"/>
    </location>
</feature>
<keyword evidence="1" id="KW-0472">Membrane</keyword>
<feature type="transmembrane region" description="Helical" evidence="1">
    <location>
        <begin position="131"/>
        <end position="147"/>
    </location>
</feature>
<dbReference type="NCBIfam" id="NF041644">
    <property type="entry name" value="CBO0543_fam"/>
    <property type="match status" value="1"/>
</dbReference>
<dbReference type="InterPro" id="IPR048147">
    <property type="entry name" value="CBO0543-like"/>
</dbReference>
<accession>A0A417YPZ0</accession>
<evidence type="ECO:0000313" key="3">
    <source>
        <dbReference type="Proteomes" id="UP000284416"/>
    </source>
</evidence>
<evidence type="ECO:0000256" key="1">
    <source>
        <dbReference type="SAM" id="Phobius"/>
    </source>
</evidence>
<organism evidence="2 3">
    <name type="scientific">Neobacillus notoginsengisoli</name>
    <dbReference type="NCBI Taxonomy" id="1578198"/>
    <lineage>
        <taxon>Bacteria</taxon>
        <taxon>Bacillati</taxon>
        <taxon>Bacillota</taxon>
        <taxon>Bacilli</taxon>
        <taxon>Bacillales</taxon>
        <taxon>Bacillaceae</taxon>
        <taxon>Neobacillus</taxon>
    </lineage>
</organism>
<keyword evidence="1" id="KW-0812">Transmembrane</keyword>
<dbReference type="EMBL" id="QWEG01000013">
    <property type="protein sequence ID" value="RHW35757.1"/>
    <property type="molecule type" value="Genomic_DNA"/>
</dbReference>
<feature type="transmembrane region" description="Helical" evidence="1">
    <location>
        <begin position="167"/>
        <end position="186"/>
    </location>
</feature>
<dbReference type="OrthoDB" id="2964736at2"/>
<keyword evidence="3" id="KW-1185">Reference proteome</keyword>
<dbReference type="PROSITE" id="PS51257">
    <property type="entry name" value="PROKAR_LIPOPROTEIN"/>
    <property type="match status" value="1"/>
</dbReference>
<name>A0A417YPZ0_9BACI</name>
<feature type="transmembrane region" description="Helical" evidence="1">
    <location>
        <begin position="90"/>
        <end position="111"/>
    </location>
</feature>
<feature type="transmembrane region" description="Helical" evidence="1">
    <location>
        <begin position="6"/>
        <end position="24"/>
    </location>
</feature>
<protein>
    <submittedName>
        <fullName evidence="2">Uncharacterized protein</fullName>
    </submittedName>
</protein>
<proteinExistence type="predicted"/>
<evidence type="ECO:0000313" key="2">
    <source>
        <dbReference type="EMBL" id="RHW35757.1"/>
    </source>
</evidence>